<sequence>MRALAVVAGAAAVQRTTAAAVQRTSIRGHAVRRVDGIDGLYVYAVAYGGGSDGTPHDALSTQLWPSARIAGGLLADAAPASMVEIGCGLALPSLAAARAGVSVLATDRDSVALDFVSAAAADQGLDVSTQLFDVEDESSPLPPGELVVIADVFVTDPVAEACAARCEEALRRGSDVLVVAAARSTRDAFLGALGRGSFGPAPARLDGLSLVDGGAG</sequence>
<dbReference type="SUPFAM" id="SSF53335">
    <property type="entry name" value="S-adenosyl-L-methionine-dependent methyltransferases"/>
    <property type="match status" value="1"/>
</dbReference>
<keyword evidence="2" id="KW-1185">Reference proteome</keyword>
<reference evidence="1" key="1">
    <citation type="submission" date="2021-11" db="EMBL/GenBank/DDBJ databases">
        <authorList>
            <consortium name="Genoscope - CEA"/>
            <person name="William W."/>
        </authorList>
    </citation>
    <scope>NUCLEOTIDE SEQUENCE</scope>
</reference>
<comment type="caution">
    <text evidence="1">The sequence shown here is derived from an EMBL/GenBank/DDBJ whole genome shotgun (WGS) entry which is preliminary data.</text>
</comment>
<dbReference type="InterPro" id="IPR029063">
    <property type="entry name" value="SAM-dependent_MTases_sf"/>
</dbReference>
<gene>
    <name evidence="1" type="ORF">PECAL_5P03110</name>
</gene>
<dbReference type="EMBL" id="CAKKNE010000005">
    <property type="protein sequence ID" value="CAH0375768.1"/>
    <property type="molecule type" value="Genomic_DNA"/>
</dbReference>
<proteinExistence type="predicted"/>
<evidence type="ECO:0008006" key="3">
    <source>
        <dbReference type="Google" id="ProtNLM"/>
    </source>
</evidence>
<evidence type="ECO:0000313" key="1">
    <source>
        <dbReference type="EMBL" id="CAH0375768.1"/>
    </source>
</evidence>
<organism evidence="1 2">
    <name type="scientific">Pelagomonas calceolata</name>
    <dbReference type="NCBI Taxonomy" id="35677"/>
    <lineage>
        <taxon>Eukaryota</taxon>
        <taxon>Sar</taxon>
        <taxon>Stramenopiles</taxon>
        <taxon>Ochrophyta</taxon>
        <taxon>Pelagophyceae</taxon>
        <taxon>Pelagomonadales</taxon>
        <taxon>Pelagomonadaceae</taxon>
        <taxon>Pelagomonas</taxon>
    </lineage>
</organism>
<dbReference type="Gene3D" id="3.40.50.150">
    <property type="entry name" value="Vaccinia Virus protein VP39"/>
    <property type="match status" value="1"/>
</dbReference>
<evidence type="ECO:0000313" key="2">
    <source>
        <dbReference type="Proteomes" id="UP000789595"/>
    </source>
</evidence>
<dbReference type="Proteomes" id="UP000789595">
    <property type="component" value="Unassembled WGS sequence"/>
</dbReference>
<dbReference type="AlphaFoldDB" id="A0A8J2ST50"/>
<protein>
    <recommendedName>
        <fullName evidence="3">Calmodulin-lysine N-methyltransferase</fullName>
    </recommendedName>
</protein>
<name>A0A8J2ST50_9STRA</name>
<accession>A0A8J2ST50</accession>
<dbReference type="OrthoDB" id="407325at2759"/>